<organism evidence="1">
    <name type="scientific">Trypanosoma vivax (strain Y486)</name>
    <dbReference type="NCBI Taxonomy" id="1055687"/>
    <lineage>
        <taxon>Eukaryota</taxon>
        <taxon>Discoba</taxon>
        <taxon>Euglenozoa</taxon>
        <taxon>Kinetoplastea</taxon>
        <taxon>Metakinetoplastina</taxon>
        <taxon>Trypanosomatida</taxon>
        <taxon>Trypanosomatidae</taxon>
        <taxon>Trypanosoma</taxon>
        <taxon>Duttonella</taxon>
    </lineage>
</organism>
<evidence type="ECO:0000313" key="1">
    <source>
        <dbReference type="EMBL" id="CCC52608.1"/>
    </source>
</evidence>
<name>G0U9X7_TRYVY</name>
<protein>
    <submittedName>
        <fullName evidence="1">Uncharacterized protein</fullName>
    </submittedName>
</protein>
<gene>
    <name evidence="1" type="ORF">TVY486_1100930</name>
</gene>
<dbReference type="AlphaFoldDB" id="G0U9X7"/>
<dbReference type="EMBL" id="HE573027">
    <property type="protein sequence ID" value="CCC52608.1"/>
    <property type="molecule type" value="Genomic_DNA"/>
</dbReference>
<sequence length="481" mass="52817">MALLADTAPNPSLVSPSPLAMLVPKDVRPLMTSGGSEVVVETRLTGQKRLFVHIFDEKEREEAKRPRTVCSSFHERSIEELNWARATLWGDAQLKEYLRTPDWLTWPSLSELEKMVDLVRSLKETDTLMDYAASGDLKKAFNVVRREALYTGVHPLREEALSGPLVMFEATTGDGCTTGDSLRVVNTGCTAPAEQSPGGTVWVLDLNTPRFTVDEVLRLTLTRRVQEACVQLVRPMLAAASVGELWADVVAAHRNGVSSHGRGLFYSPHECITDFGATVSHVAKLVYEAVCGSLNATGLSLDVCEKSGMILRISDKEPIEEALRLRFLSPLSSSYECRPAVKLTSSTHMTHVVVEHNPSVVVHGYRVVGAFPENIEARDAVSELLLAREGAVPPAPPSQAKEDVKPSLTQTASAVVTGEDLRRGVDEAIVRTLIEGAMTKGTLCTHPNMAPFRSLPNFDSLLKDSLRRNAEFRGKKYYLKE</sequence>
<accession>G0U9X7</accession>
<dbReference type="VEuPathDB" id="TriTrypDB:TvY486_1100930"/>
<proteinExistence type="predicted"/>
<reference evidence="1" key="1">
    <citation type="journal article" date="2012" name="Proc. Natl. Acad. Sci. U.S.A.">
        <title>Antigenic diversity is generated by distinct evolutionary mechanisms in African trypanosome species.</title>
        <authorList>
            <person name="Jackson A.P."/>
            <person name="Berry A."/>
            <person name="Aslett M."/>
            <person name="Allison H.C."/>
            <person name="Burton P."/>
            <person name="Vavrova-Anderson J."/>
            <person name="Brown R."/>
            <person name="Browne H."/>
            <person name="Corton N."/>
            <person name="Hauser H."/>
            <person name="Gamble J."/>
            <person name="Gilderthorp R."/>
            <person name="Marcello L."/>
            <person name="McQuillan J."/>
            <person name="Otto T.D."/>
            <person name="Quail M.A."/>
            <person name="Sanders M.J."/>
            <person name="van Tonder A."/>
            <person name="Ginger M.L."/>
            <person name="Field M.C."/>
            <person name="Barry J.D."/>
            <person name="Hertz-Fowler C."/>
            <person name="Berriman M."/>
        </authorList>
    </citation>
    <scope>NUCLEOTIDE SEQUENCE</scope>
    <source>
        <strain evidence="1">Y486</strain>
    </source>
</reference>